<feature type="region of interest" description="Disordered" evidence="1">
    <location>
        <begin position="270"/>
        <end position="292"/>
    </location>
</feature>
<evidence type="ECO:0000256" key="1">
    <source>
        <dbReference type="SAM" id="MobiDB-lite"/>
    </source>
</evidence>
<protein>
    <recommendedName>
        <fullName evidence="4">Ribosomal protein S3</fullName>
    </recommendedName>
</protein>
<dbReference type="Proteomes" id="UP001362999">
    <property type="component" value="Unassembled WGS sequence"/>
</dbReference>
<keyword evidence="3" id="KW-1185">Reference proteome</keyword>
<name>A0AAW0D232_9AGAR</name>
<feature type="region of interest" description="Disordered" evidence="1">
    <location>
        <begin position="231"/>
        <end position="253"/>
    </location>
</feature>
<evidence type="ECO:0008006" key="4">
    <source>
        <dbReference type="Google" id="ProtNLM"/>
    </source>
</evidence>
<gene>
    <name evidence="2" type="ORF">R3P38DRAFT_2765317</name>
</gene>
<proteinExistence type="predicted"/>
<dbReference type="AlphaFoldDB" id="A0AAW0D232"/>
<sequence>MHKSTVPAPFSPKLRRCRAVARHVPGAHIADFLQMRIFVVPDVPALPEAKWGRISLARGVMSNLISAWESPSPEKKPIDFHGPSTAAAYRNADRSRQVGARMDQNFGFPAKTNTTGRFTHNLGDLAVSRPHKNTDGLCVKSSNLVNKSSVHKRCRVDSGFFSLLIGWERVCLASKSGSESVELSLKGRLLGGASNLPTSNFLTLSSPARESHQRIGIEIPVTTVEHAKKLTKLSSGRRPTPSFSRRPAPADNASTTRIVVPRTGLPDLAAGRQMPAPDAFSRRQANPRSRHVKQRVPLLPDACLVAAAAAAAAAAPRHGAYTFDHIDRRPASGTWSDLLLRFFDSVIYGKFLLTSVNLGESFLYITQAIRMSRTSITIRIDVPRPGVLPTRIFFPAARATSNHQRRHPFRKFEILQSGERRLDSMVLRFCALSGAVKYSQQSHSNVVNLGVQTTGEFKFRTCNSSLRTVQLRVFTPVRRQNAPNLPKRSGKRGS</sequence>
<accession>A0AAW0D232</accession>
<comment type="caution">
    <text evidence="2">The sequence shown here is derived from an EMBL/GenBank/DDBJ whole genome shotgun (WGS) entry which is preliminary data.</text>
</comment>
<dbReference type="EMBL" id="JAWWNJ010000010">
    <property type="protein sequence ID" value="KAK7046500.1"/>
    <property type="molecule type" value="Genomic_DNA"/>
</dbReference>
<evidence type="ECO:0000313" key="3">
    <source>
        <dbReference type="Proteomes" id="UP001362999"/>
    </source>
</evidence>
<organism evidence="2 3">
    <name type="scientific">Favolaschia claudopus</name>
    <dbReference type="NCBI Taxonomy" id="2862362"/>
    <lineage>
        <taxon>Eukaryota</taxon>
        <taxon>Fungi</taxon>
        <taxon>Dikarya</taxon>
        <taxon>Basidiomycota</taxon>
        <taxon>Agaricomycotina</taxon>
        <taxon>Agaricomycetes</taxon>
        <taxon>Agaricomycetidae</taxon>
        <taxon>Agaricales</taxon>
        <taxon>Marasmiineae</taxon>
        <taxon>Mycenaceae</taxon>
        <taxon>Favolaschia</taxon>
    </lineage>
</organism>
<evidence type="ECO:0000313" key="2">
    <source>
        <dbReference type="EMBL" id="KAK7046500.1"/>
    </source>
</evidence>
<reference evidence="2 3" key="1">
    <citation type="journal article" date="2024" name="J Genomics">
        <title>Draft genome sequencing and assembly of Favolaschia claudopus CIRM-BRFM 2984 isolated from oak limbs.</title>
        <authorList>
            <person name="Navarro D."/>
            <person name="Drula E."/>
            <person name="Chaduli D."/>
            <person name="Cazenave R."/>
            <person name="Ahrendt S."/>
            <person name="Wang J."/>
            <person name="Lipzen A."/>
            <person name="Daum C."/>
            <person name="Barry K."/>
            <person name="Grigoriev I.V."/>
            <person name="Favel A."/>
            <person name="Rosso M.N."/>
            <person name="Martin F."/>
        </authorList>
    </citation>
    <scope>NUCLEOTIDE SEQUENCE [LARGE SCALE GENOMIC DNA]</scope>
    <source>
        <strain evidence="2 3">CIRM-BRFM 2984</strain>
    </source>
</reference>